<gene>
    <name evidence="2" type="ORF">Pmani_016352</name>
</gene>
<reference evidence="2" key="1">
    <citation type="submission" date="2023-11" db="EMBL/GenBank/DDBJ databases">
        <title>Genome assemblies of two species of porcelain crab, Petrolisthes cinctipes and Petrolisthes manimaculis (Anomura: Porcellanidae).</title>
        <authorList>
            <person name="Angst P."/>
        </authorList>
    </citation>
    <scope>NUCLEOTIDE SEQUENCE</scope>
    <source>
        <strain evidence="2">PB745_02</strain>
        <tissue evidence="2">Gill</tissue>
    </source>
</reference>
<dbReference type="InterPro" id="IPR001584">
    <property type="entry name" value="Integrase_cat-core"/>
</dbReference>
<keyword evidence="3" id="KW-1185">Reference proteome</keyword>
<feature type="domain" description="Integrase catalytic" evidence="1">
    <location>
        <begin position="193"/>
        <end position="306"/>
    </location>
</feature>
<dbReference type="PANTHER" id="PTHR37984">
    <property type="entry name" value="PROTEIN CBG26694"/>
    <property type="match status" value="1"/>
</dbReference>
<dbReference type="AlphaFoldDB" id="A0AAE1UB37"/>
<dbReference type="Gene3D" id="3.30.420.10">
    <property type="entry name" value="Ribonuclease H-like superfamily/Ribonuclease H"/>
    <property type="match status" value="1"/>
</dbReference>
<dbReference type="GO" id="GO:0003676">
    <property type="term" value="F:nucleic acid binding"/>
    <property type="evidence" value="ECO:0007669"/>
    <property type="project" value="InterPro"/>
</dbReference>
<comment type="caution">
    <text evidence="2">The sequence shown here is derived from an EMBL/GenBank/DDBJ whole genome shotgun (WGS) entry which is preliminary data.</text>
</comment>
<protein>
    <recommendedName>
        <fullName evidence="1">Integrase catalytic domain-containing protein</fullName>
    </recommendedName>
</protein>
<dbReference type="InterPro" id="IPR050951">
    <property type="entry name" value="Retrovirus_Pol_polyprotein"/>
</dbReference>
<proteinExistence type="predicted"/>
<dbReference type="Pfam" id="PF00665">
    <property type="entry name" value="rve"/>
    <property type="match status" value="1"/>
</dbReference>
<evidence type="ECO:0000313" key="3">
    <source>
        <dbReference type="Proteomes" id="UP001292094"/>
    </source>
</evidence>
<dbReference type="SUPFAM" id="SSF53098">
    <property type="entry name" value="Ribonuclease H-like"/>
    <property type="match status" value="1"/>
</dbReference>
<dbReference type="EMBL" id="JAWZYT010001435">
    <property type="protein sequence ID" value="KAK4312199.1"/>
    <property type="molecule type" value="Genomic_DNA"/>
</dbReference>
<evidence type="ECO:0000259" key="1">
    <source>
        <dbReference type="PROSITE" id="PS50994"/>
    </source>
</evidence>
<dbReference type="InterPro" id="IPR036397">
    <property type="entry name" value="RNaseH_sf"/>
</dbReference>
<dbReference type="PROSITE" id="PS50994">
    <property type="entry name" value="INTEGRASE"/>
    <property type="match status" value="1"/>
</dbReference>
<name>A0AAE1UB37_9EUCA</name>
<dbReference type="GO" id="GO:0015074">
    <property type="term" value="P:DNA integration"/>
    <property type="evidence" value="ECO:0007669"/>
    <property type="project" value="InterPro"/>
</dbReference>
<organism evidence="2 3">
    <name type="scientific">Petrolisthes manimaculis</name>
    <dbReference type="NCBI Taxonomy" id="1843537"/>
    <lineage>
        <taxon>Eukaryota</taxon>
        <taxon>Metazoa</taxon>
        <taxon>Ecdysozoa</taxon>
        <taxon>Arthropoda</taxon>
        <taxon>Crustacea</taxon>
        <taxon>Multicrustacea</taxon>
        <taxon>Malacostraca</taxon>
        <taxon>Eumalacostraca</taxon>
        <taxon>Eucarida</taxon>
        <taxon>Decapoda</taxon>
        <taxon>Pleocyemata</taxon>
        <taxon>Anomura</taxon>
        <taxon>Galatheoidea</taxon>
        <taxon>Porcellanidae</taxon>
        <taxon>Petrolisthes</taxon>
    </lineage>
</organism>
<sequence>MRMLNRICIERARGRGAEETWPVAGYTCTSPHTSGETTAQNICASAGMADFKEQFEQKLDNLLQSKNDNVVIPRKEKRAQWIAQLHKIEKEGPKTSDDYNMKKIFEILRVGDDDRLIRKRKELETEFKFIVCFEEVHQTISVAHSAVGHGGEKNTFKEGQKKWANLTMQCCQMFISFCIECQDKKKRRVHKGLVVKPVRSETIFSRCQIDLINFQTLSDGEFKYILTFINHFSKFCVLRPLTSKRAEEVANTLLPIFFTFGAPVILHSDNGREFVNAVISELSTLWPELKLVTGRPPPPPPKPRCS</sequence>
<evidence type="ECO:0000313" key="2">
    <source>
        <dbReference type="EMBL" id="KAK4312199.1"/>
    </source>
</evidence>
<dbReference type="InterPro" id="IPR012337">
    <property type="entry name" value="RNaseH-like_sf"/>
</dbReference>
<accession>A0AAE1UB37</accession>
<dbReference type="PANTHER" id="PTHR37984:SF5">
    <property type="entry name" value="PROTEIN NYNRIN-LIKE"/>
    <property type="match status" value="1"/>
</dbReference>
<dbReference type="Proteomes" id="UP001292094">
    <property type="component" value="Unassembled WGS sequence"/>
</dbReference>